<name>D5GY15_LACCS</name>
<keyword evidence="1" id="KW-1133">Transmembrane helix</keyword>
<keyword evidence="1" id="KW-0812">Transmembrane</keyword>
<proteinExistence type="predicted"/>
<evidence type="ECO:0000256" key="1">
    <source>
        <dbReference type="SAM" id="Phobius"/>
    </source>
</evidence>
<dbReference type="Proteomes" id="UP000002371">
    <property type="component" value="Chromosome"/>
</dbReference>
<gene>
    <name evidence="2" type="ordered locus">LCRIS_01227</name>
</gene>
<reference evidence="2 3" key="1">
    <citation type="journal article" date="2010" name="J. Bacteriol.">
        <title>Genome sequence of Lactobacillus crispatus ST1.</title>
        <authorList>
            <person name="Ojala T."/>
            <person name="Kuparinen V."/>
            <person name="Koskinen J.P."/>
            <person name="Alatalo E."/>
            <person name="Holm L."/>
            <person name="Auvinen P."/>
            <person name="Edelman S."/>
            <person name="Westerlund-Wikstrom B."/>
            <person name="Korhonen T.K."/>
            <person name="Paulin L."/>
            <person name="Kankainen M."/>
        </authorList>
    </citation>
    <scope>NUCLEOTIDE SEQUENCE [LARGE SCALE GENOMIC DNA]</scope>
    <source>
        <strain evidence="2 3">ST1</strain>
    </source>
</reference>
<evidence type="ECO:0000313" key="3">
    <source>
        <dbReference type="Proteomes" id="UP000002371"/>
    </source>
</evidence>
<organism evidence="2 3">
    <name type="scientific">Lactobacillus crispatus (strain ST1)</name>
    <dbReference type="NCBI Taxonomy" id="748671"/>
    <lineage>
        <taxon>Bacteria</taxon>
        <taxon>Bacillati</taxon>
        <taxon>Bacillota</taxon>
        <taxon>Bacilli</taxon>
        <taxon>Lactobacillales</taxon>
        <taxon>Lactobacillaceae</taxon>
        <taxon>Lactobacillus</taxon>
    </lineage>
</organism>
<keyword evidence="1" id="KW-0472">Membrane</keyword>
<sequence length="50" mass="5701">MKVFLQMKNIKLTHTGKNTKWSLKFYPKRALLTGVLIVIAIALLKVIFNG</sequence>
<reference key="2">
    <citation type="submission" date="2010-03" db="EMBL/GenBank/DDBJ databases">
        <title>Genome Sequence of Lactobacillus crispatus ST1.</title>
        <authorList>
            <person name="Ojala T."/>
            <person name="Kuparinen V."/>
            <person name="Koskinen J.P."/>
            <person name="Alatalo E."/>
            <person name="Holm L."/>
            <person name="Auvinen P."/>
            <person name="Edelman S."/>
            <person name="Westerlund-Wikstroem B."/>
            <person name="Korhonen T.K."/>
            <person name="Paulin L."/>
            <person name="Kankainen M."/>
        </authorList>
    </citation>
    <scope>NUCLEOTIDE SEQUENCE</scope>
    <source>
        <strain>ST1</strain>
    </source>
</reference>
<accession>D5GY15</accession>
<dbReference type="KEGG" id="lcr:LCRIS_01227"/>
<dbReference type="EMBL" id="FN692037">
    <property type="protein sequence ID" value="CBL50674.1"/>
    <property type="molecule type" value="Genomic_DNA"/>
</dbReference>
<protein>
    <submittedName>
        <fullName evidence="2">Uncharacterized protein</fullName>
    </submittedName>
</protein>
<dbReference type="AlphaFoldDB" id="D5GY15"/>
<evidence type="ECO:0000313" key="2">
    <source>
        <dbReference type="EMBL" id="CBL50674.1"/>
    </source>
</evidence>
<dbReference type="HOGENOM" id="CLU_3119074_0_0_9"/>
<feature type="transmembrane region" description="Helical" evidence="1">
    <location>
        <begin position="30"/>
        <end position="48"/>
    </location>
</feature>